<dbReference type="EC" id="1.13.11.93" evidence="6"/>
<dbReference type="InterPro" id="IPR009770">
    <property type="entry name" value="HGLS"/>
</dbReference>
<comment type="caution">
    <text evidence="8">The sequence shown here is derived from an EMBL/GenBank/DDBJ whole genome shotgun (WGS) entry which is preliminary data.</text>
</comment>
<accession>A0A4Q2IZA6</accession>
<evidence type="ECO:0000313" key="8">
    <source>
        <dbReference type="EMBL" id="RXZ34352.1"/>
    </source>
</evidence>
<evidence type="ECO:0000256" key="1">
    <source>
        <dbReference type="ARBA" id="ARBA00001954"/>
    </source>
</evidence>
<evidence type="ECO:0000256" key="7">
    <source>
        <dbReference type="ARBA" id="ARBA00035045"/>
    </source>
</evidence>
<dbReference type="PANTHER" id="PTHR31136:SF5">
    <property type="entry name" value="2-OXOADIPATE DIOXYGENASE_DECARBOXYLASE, CHLOROPLASTIC"/>
    <property type="match status" value="1"/>
</dbReference>
<dbReference type="EMBL" id="SDPT01000001">
    <property type="protein sequence ID" value="RXZ34352.1"/>
    <property type="molecule type" value="Genomic_DNA"/>
</dbReference>
<dbReference type="RefSeq" id="WP_129340144.1">
    <property type="nucleotide sequence ID" value="NZ_JACIDD010000001.1"/>
</dbReference>
<dbReference type="AlphaFoldDB" id="A0A4Q2IZA6"/>
<gene>
    <name evidence="8" type="ORF">EO081_01230</name>
</gene>
<evidence type="ECO:0000256" key="3">
    <source>
        <dbReference type="ARBA" id="ARBA00023002"/>
    </source>
</evidence>
<evidence type="ECO:0000256" key="2">
    <source>
        <dbReference type="ARBA" id="ARBA00022964"/>
    </source>
</evidence>
<name>A0A4Q2IZA6_9SPHN</name>
<dbReference type="Pfam" id="PF07063">
    <property type="entry name" value="HGLS"/>
    <property type="match status" value="1"/>
</dbReference>
<keyword evidence="2" id="KW-0223">Dioxygenase</keyword>
<keyword evidence="9" id="KW-1185">Reference proteome</keyword>
<dbReference type="GO" id="GO:0051213">
    <property type="term" value="F:dioxygenase activity"/>
    <property type="evidence" value="ECO:0007669"/>
    <property type="project" value="UniProtKB-KW"/>
</dbReference>
<comment type="similarity">
    <text evidence="5">Belongs to the 2-oxoadipate dioxygenase/decarboxylase family.</text>
</comment>
<dbReference type="PANTHER" id="PTHR31136">
    <property type="entry name" value="DUF1338 DOMAIN-CONTAINING PROTEIN"/>
    <property type="match status" value="1"/>
</dbReference>
<keyword evidence="3" id="KW-0560">Oxidoreductase</keyword>
<evidence type="ECO:0000313" key="9">
    <source>
        <dbReference type="Proteomes" id="UP000292347"/>
    </source>
</evidence>
<evidence type="ECO:0000256" key="5">
    <source>
        <dbReference type="ARBA" id="ARBA00035013"/>
    </source>
</evidence>
<evidence type="ECO:0000256" key="4">
    <source>
        <dbReference type="ARBA" id="ARBA00023004"/>
    </source>
</evidence>
<sequence length="339" mass="36566">MRIENDSVLARLVRNVLGDRTEAAFDALVIPAEMAEVTGDRVPRAVFAMALATVLFDDLLARVPSGARYVADRRAAGEHILFDHGALRTIRFPEGPTGALPAGQDAFARILEPLGYAVASLYPLPALKMTGHAYSHRDLPEAIPQYFVSELHVERFDDGFAEAAARVFGTSIDPLTPADVAVLDGFARDGAVAYADAEPALPRIAAAFDRQHGDVTVADYEALLAQSGEAAWIATEGNAFNHATDRVADVEALSDTLRNGGWPIKERVEISASGRVRQTAFRADPVERLFVDADGQQIRRTVPGSFYEFITRHAKDDGSLDLAFDSANATGIFAMTRAA</sequence>
<dbReference type="OrthoDB" id="506370at2"/>
<proteinExistence type="inferred from homology"/>
<comment type="cofactor">
    <cofactor evidence="1">
        <name>Fe(2+)</name>
        <dbReference type="ChEBI" id="CHEBI:29033"/>
    </cofactor>
</comment>
<evidence type="ECO:0000256" key="6">
    <source>
        <dbReference type="ARBA" id="ARBA00035023"/>
    </source>
</evidence>
<dbReference type="Proteomes" id="UP000292347">
    <property type="component" value="Unassembled WGS sequence"/>
</dbReference>
<dbReference type="SMART" id="SM01150">
    <property type="entry name" value="DUF1338"/>
    <property type="match status" value="1"/>
</dbReference>
<dbReference type="Gene3D" id="3.10.180.50">
    <property type="match status" value="1"/>
</dbReference>
<protein>
    <recommendedName>
        <fullName evidence="6">2-oxoadipate dioxygenase/decarboxylase</fullName>
        <ecNumber evidence="6">1.13.11.93</ecNumber>
    </recommendedName>
    <alternativeName>
        <fullName evidence="7">2-hydroxyglutarate synthase</fullName>
    </alternativeName>
</protein>
<organism evidence="8 9">
    <name type="scientific">Sphingomonas desiccabilis</name>
    <dbReference type="NCBI Taxonomy" id="429134"/>
    <lineage>
        <taxon>Bacteria</taxon>
        <taxon>Pseudomonadati</taxon>
        <taxon>Pseudomonadota</taxon>
        <taxon>Alphaproteobacteria</taxon>
        <taxon>Sphingomonadales</taxon>
        <taxon>Sphingomonadaceae</taxon>
        <taxon>Sphingomonas</taxon>
    </lineage>
</organism>
<reference evidence="8 9" key="1">
    <citation type="submission" date="2019-01" db="EMBL/GenBank/DDBJ databases">
        <title>Sphingomonas mucosissima sp. nov. and Sphingomonas desiccabilis sp. nov., from biological soil crusts in the Colorado Plateau, USA.</title>
        <authorList>
            <person name="Zhu D."/>
        </authorList>
    </citation>
    <scope>NUCLEOTIDE SEQUENCE [LARGE SCALE GENOMIC DNA]</scope>
    <source>
        <strain evidence="8 9">CP1D</strain>
    </source>
</reference>
<keyword evidence="4" id="KW-0408">Iron</keyword>